<organism evidence="1 2">
    <name type="scientific">Hyalomma asiaticum</name>
    <name type="common">Tick</name>
    <dbReference type="NCBI Taxonomy" id="266040"/>
    <lineage>
        <taxon>Eukaryota</taxon>
        <taxon>Metazoa</taxon>
        <taxon>Ecdysozoa</taxon>
        <taxon>Arthropoda</taxon>
        <taxon>Chelicerata</taxon>
        <taxon>Arachnida</taxon>
        <taxon>Acari</taxon>
        <taxon>Parasitiformes</taxon>
        <taxon>Ixodida</taxon>
        <taxon>Ixodoidea</taxon>
        <taxon>Ixodidae</taxon>
        <taxon>Hyalomminae</taxon>
        <taxon>Hyalomma</taxon>
    </lineage>
</organism>
<reference evidence="1" key="1">
    <citation type="submission" date="2020-05" db="EMBL/GenBank/DDBJ databases">
        <title>Large-scale comparative analyses of tick genomes elucidate their genetic diversity and vector capacities.</title>
        <authorList>
            <person name="Jia N."/>
            <person name="Wang J."/>
            <person name="Shi W."/>
            <person name="Du L."/>
            <person name="Sun Y."/>
            <person name="Zhan W."/>
            <person name="Jiang J."/>
            <person name="Wang Q."/>
            <person name="Zhang B."/>
            <person name="Ji P."/>
            <person name="Sakyi L.B."/>
            <person name="Cui X."/>
            <person name="Yuan T."/>
            <person name="Jiang B."/>
            <person name="Yang W."/>
            <person name="Lam T.T.-Y."/>
            <person name="Chang Q."/>
            <person name="Ding S."/>
            <person name="Wang X."/>
            <person name="Zhu J."/>
            <person name="Ruan X."/>
            <person name="Zhao L."/>
            <person name="Wei J."/>
            <person name="Que T."/>
            <person name="Du C."/>
            <person name="Cheng J."/>
            <person name="Dai P."/>
            <person name="Han X."/>
            <person name="Huang E."/>
            <person name="Gao Y."/>
            <person name="Liu J."/>
            <person name="Shao H."/>
            <person name="Ye R."/>
            <person name="Li L."/>
            <person name="Wei W."/>
            <person name="Wang X."/>
            <person name="Wang C."/>
            <person name="Yang T."/>
            <person name="Huo Q."/>
            <person name="Li W."/>
            <person name="Guo W."/>
            <person name="Chen H."/>
            <person name="Zhou L."/>
            <person name="Ni X."/>
            <person name="Tian J."/>
            <person name="Zhou Y."/>
            <person name="Sheng Y."/>
            <person name="Liu T."/>
            <person name="Pan Y."/>
            <person name="Xia L."/>
            <person name="Li J."/>
            <person name="Zhao F."/>
            <person name="Cao W."/>
        </authorList>
    </citation>
    <scope>NUCLEOTIDE SEQUENCE</scope>
    <source>
        <strain evidence="1">Hyas-2018</strain>
    </source>
</reference>
<dbReference type="EMBL" id="CM023483">
    <property type="protein sequence ID" value="KAH6935495.1"/>
    <property type="molecule type" value="Genomic_DNA"/>
</dbReference>
<evidence type="ECO:0000313" key="2">
    <source>
        <dbReference type="Proteomes" id="UP000821845"/>
    </source>
</evidence>
<dbReference type="Proteomes" id="UP000821845">
    <property type="component" value="Chromosome 3"/>
</dbReference>
<evidence type="ECO:0000313" key="1">
    <source>
        <dbReference type="EMBL" id="KAH6935495.1"/>
    </source>
</evidence>
<name>A0ACB7SLN1_HYAAI</name>
<keyword evidence="2" id="KW-1185">Reference proteome</keyword>
<protein>
    <submittedName>
        <fullName evidence="1">Uncharacterized protein</fullName>
    </submittedName>
</protein>
<proteinExistence type="predicted"/>
<gene>
    <name evidence="1" type="ORF">HPB50_006253</name>
</gene>
<accession>A0ACB7SLN1</accession>
<sequence length="240" mass="28077">MKNAYLLSAKHLYIILWKNVYVKRLCRHYTATLVEIALIVALLLGIQEDSVTREPLVRRGDTFYQPMHTNAYWNTQRDLAYIREVYFYGAQNQYINRLTRDAFYRLGVSAVTEVPTERQLFNMHQKAISENDTKPVQWVLLHYTSIAVNDTHTQPNSIHVSFLAGRLPFDVQVNYRQRLLSQPEGPSAEERFPEMHTLLPIMGALQQRHLELQAEMVGYKDPVKEVRLHSTATKRTTPWY</sequence>
<comment type="caution">
    <text evidence="1">The sequence shown here is derived from an EMBL/GenBank/DDBJ whole genome shotgun (WGS) entry which is preliminary data.</text>
</comment>